<keyword evidence="9" id="KW-0282">Flagellum</keyword>
<dbReference type="RefSeq" id="WP_304279371.1">
    <property type="nucleotide sequence ID" value="NZ_QFQZ01000047.1"/>
</dbReference>
<dbReference type="HAMAP" id="MF_00416">
    <property type="entry name" value="FlgI"/>
    <property type="match status" value="1"/>
</dbReference>
<evidence type="ECO:0000256" key="5">
    <source>
        <dbReference type="ARBA" id="ARBA00022764"/>
    </source>
</evidence>
<proteinExistence type="inferred from homology"/>
<evidence type="ECO:0000256" key="1">
    <source>
        <dbReference type="ARBA" id="ARBA00002591"/>
    </source>
</evidence>
<dbReference type="InterPro" id="IPR001782">
    <property type="entry name" value="Flag_FlgI"/>
</dbReference>
<evidence type="ECO:0000256" key="2">
    <source>
        <dbReference type="ARBA" id="ARBA00004117"/>
    </source>
</evidence>
<name>A0A2W5WYC8_9CAUL</name>
<reference evidence="9 10" key="1">
    <citation type="submission" date="2017-08" db="EMBL/GenBank/DDBJ databases">
        <title>Infants hospitalized years apart are colonized by the same room-sourced microbial strains.</title>
        <authorList>
            <person name="Brooks B."/>
            <person name="Olm M.R."/>
            <person name="Firek B.A."/>
            <person name="Baker R."/>
            <person name="Thomas B.C."/>
            <person name="Morowitz M.J."/>
            <person name="Banfield J.F."/>
        </authorList>
    </citation>
    <scope>NUCLEOTIDE SEQUENCE [LARGE SCALE GENOMIC DNA]</scope>
    <source>
        <strain evidence="9">S2_003_000_R2_4</strain>
    </source>
</reference>
<feature type="chain" id="PRO_5016184191" description="Flagellar P-ring protein" evidence="8">
    <location>
        <begin position="31"/>
        <end position="374"/>
    </location>
</feature>
<dbReference type="GO" id="GO:0030288">
    <property type="term" value="C:outer membrane-bounded periplasmic space"/>
    <property type="evidence" value="ECO:0007669"/>
    <property type="project" value="InterPro"/>
</dbReference>
<dbReference type="AlphaFoldDB" id="A0A2W5WYC8"/>
<sequence length="374" mass="38693" precursor="true">MPRSFFRTVLRSGLTALVAASALMAAPAFAKSRIKDIVAFEGVRENQLVGYGVVVGLNGTGDSLRNAPMTKQSLEAMLERQGVNVRDATLNTKNTATVMVTASLPPFSAAGSKLDVTVSALGDAKSLLGGTLLVTSLQGADGQTYAVAQGTVQTGSVSAGGASGSSVTKGVPTAGRIASGGIIERETGFQMVNMDILRMTLRNPDFTTSRRIADAVNKKFPGCAQAQNPTIVAVRPPPGMDMISFMTNIENLEVEPDFPAKVVIDEVAGVIVMGDDVRISQVAIAQGNLTITVQETPAVSQPAPFSQGQTAVVPQSTVKVEEEKGKQLITLGGAPSLKSLVGGLNALGVTPRDMISILQAVKAAGALQADIEVM</sequence>
<dbReference type="Proteomes" id="UP000249393">
    <property type="component" value="Unassembled WGS sequence"/>
</dbReference>
<dbReference type="NCBIfam" id="NF003676">
    <property type="entry name" value="PRK05303.1"/>
    <property type="match status" value="1"/>
</dbReference>
<dbReference type="GO" id="GO:0071973">
    <property type="term" value="P:bacterial-type flagellum-dependent cell motility"/>
    <property type="evidence" value="ECO:0007669"/>
    <property type="project" value="InterPro"/>
</dbReference>
<evidence type="ECO:0000256" key="7">
    <source>
        <dbReference type="ARBA" id="ARBA00032344"/>
    </source>
</evidence>
<accession>A0A2W5WYC8</accession>
<dbReference type="PANTHER" id="PTHR30381">
    <property type="entry name" value="FLAGELLAR P-RING PERIPLASMIC PROTEIN FLGI"/>
    <property type="match status" value="1"/>
</dbReference>
<dbReference type="EMBL" id="QFQZ01000047">
    <property type="protein sequence ID" value="PZR33114.1"/>
    <property type="molecule type" value="Genomic_DNA"/>
</dbReference>
<comment type="caution">
    <text evidence="9">The sequence shown here is derived from an EMBL/GenBank/DDBJ whole genome shotgun (WGS) entry which is preliminary data.</text>
</comment>
<keyword evidence="6 8" id="KW-0975">Bacterial flagellum</keyword>
<dbReference type="Pfam" id="PF02119">
    <property type="entry name" value="FlgI"/>
    <property type="match status" value="1"/>
</dbReference>
<feature type="signal peptide" evidence="8">
    <location>
        <begin position="1"/>
        <end position="30"/>
    </location>
</feature>
<dbReference type="GO" id="GO:0005198">
    <property type="term" value="F:structural molecule activity"/>
    <property type="evidence" value="ECO:0007669"/>
    <property type="project" value="InterPro"/>
</dbReference>
<evidence type="ECO:0000313" key="9">
    <source>
        <dbReference type="EMBL" id="PZR33114.1"/>
    </source>
</evidence>
<evidence type="ECO:0000256" key="8">
    <source>
        <dbReference type="HAMAP-Rule" id="MF_00416"/>
    </source>
</evidence>
<evidence type="ECO:0000256" key="3">
    <source>
        <dbReference type="ARBA" id="ARBA00019515"/>
    </source>
</evidence>
<keyword evidence="9" id="KW-0966">Cell projection</keyword>
<dbReference type="PRINTS" id="PR01010">
    <property type="entry name" value="FLGPRINGFLGI"/>
</dbReference>
<organism evidence="9 10">
    <name type="scientific">Caulobacter segnis</name>
    <dbReference type="NCBI Taxonomy" id="88688"/>
    <lineage>
        <taxon>Bacteria</taxon>
        <taxon>Pseudomonadati</taxon>
        <taxon>Pseudomonadota</taxon>
        <taxon>Alphaproteobacteria</taxon>
        <taxon>Caulobacterales</taxon>
        <taxon>Caulobacteraceae</taxon>
        <taxon>Caulobacter</taxon>
    </lineage>
</organism>
<evidence type="ECO:0000313" key="10">
    <source>
        <dbReference type="Proteomes" id="UP000249393"/>
    </source>
</evidence>
<comment type="subunit">
    <text evidence="8">The basal body constitutes a major portion of the flagellar organelle and consists of four rings (L,P,S, and M) mounted on a central rod.</text>
</comment>
<keyword evidence="5" id="KW-0574">Periplasm</keyword>
<evidence type="ECO:0000256" key="4">
    <source>
        <dbReference type="ARBA" id="ARBA00022729"/>
    </source>
</evidence>
<protein>
    <recommendedName>
        <fullName evidence="3 8">Flagellar P-ring protein</fullName>
    </recommendedName>
    <alternativeName>
        <fullName evidence="7 8">Basal body P-ring protein</fullName>
    </alternativeName>
</protein>
<comment type="function">
    <text evidence="1 8">Assembles around the rod to form the L-ring and probably protects the motor/basal body from shearing forces during rotation.</text>
</comment>
<dbReference type="PANTHER" id="PTHR30381:SF0">
    <property type="entry name" value="FLAGELLAR P-RING PROTEIN"/>
    <property type="match status" value="1"/>
</dbReference>
<dbReference type="GO" id="GO:0009428">
    <property type="term" value="C:bacterial-type flagellum basal body, distal rod, P ring"/>
    <property type="evidence" value="ECO:0007669"/>
    <property type="project" value="InterPro"/>
</dbReference>
<comment type="subcellular location">
    <subcellularLocation>
        <location evidence="2 8">Bacterial flagellum basal body</location>
    </subcellularLocation>
</comment>
<comment type="similarity">
    <text evidence="8">Belongs to the FlgI family.</text>
</comment>
<keyword evidence="9" id="KW-0969">Cilium</keyword>
<gene>
    <name evidence="8 9" type="primary">flgI</name>
    <name evidence="9" type="ORF">DI526_14540</name>
</gene>
<keyword evidence="4 8" id="KW-0732">Signal</keyword>
<evidence type="ECO:0000256" key="6">
    <source>
        <dbReference type="ARBA" id="ARBA00023143"/>
    </source>
</evidence>